<dbReference type="Proteomes" id="UP000499080">
    <property type="component" value="Unassembled WGS sequence"/>
</dbReference>
<protein>
    <submittedName>
        <fullName evidence="1">Uncharacterized protein</fullName>
    </submittedName>
</protein>
<gene>
    <name evidence="1" type="ORF">AVEN_275772_1</name>
</gene>
<evidence type="ECO:0000313" key="1">
    <source>
        <dbReference type="EMBL" id="GBM63745.1"/>
    </source>
</evidence>
<keyword evidence="2" id="KW-1185">Reference proteome</keyword>
<dbReference type="AlphaFoldDB" id="A0A4Y2HEP7"/>
<evidence type="ECO:0000313" key="2">
    <source>
        <dbReference type="Proteomes" id="UP000499080"/>
    </source>
</evidence>
<proteinExistence type="predicted"/>
<comment type="caution">
    <text evidence="1">The sequence shown here is derived from an EMBL/GenBank/DDBJ whole genome shotgun (WGS) entry which is preliminary data.</text>
</comment>
<name>A0A4Y2HEP7_ARAVE</name>
<reference evidence="1 2" key="1">
    <citation type="journal article" date="2019" name="Sci. Rep.">
        <title>Orb-weaving spider Araneus ventricosus genome elucidates the spidroin gene catalogue.</title>
        <authorList>
            <person name="Kono N."/>
            <person name="Nakamura H."/>
            <person name="Ohtoshi R."/>
            <person name="Moran D.A.P."/>
            <person name="Shinohara A."/>
            <person name="Yoshida Y."/>
            <person name="Fujiwara M."/>
            <person name="Mori M."/>
            <person name="Tomita M."/>
            <person name="Arakawa K."/>
        </authorList>
    </citation>
    <scope>NUCLEOTIDE SEQUENCE [LARGE SCALE GENOMIC DNA]</scope>
</reference>
<accession>A0A4Y2HEP7</accession>
<sequence length="135" mass="15287">MRRRVLTANKVKTSALTIRTGAKFKHLPCQISVVGNQVARAPANVMRREGRATSPPEVNHFFMLMRVFDLLRRSQNIFSPSCFLLSLQKVNFLTKVRQPTSQCAFLEKRPPVLEGEFFANPMRVRTAVVNVLSGD</sequence>
<organism evidence="1 2">
    <name type="scientific">Araneus ventricosus</name>
    <name type="common">Orbweaver spider</name>
    <name type="synonym">Epeira ventricosa</name>
    <dbReference type="NCBI Taxonomy" id="182803"/>
    <lineage>
        <taxon>Eukaryota</taxon>
        <taxon>Metazoa</taxon>
        <taxon>Ecdysozoa</taxon>
        <taxon>Arthropoda</taxon>
        <taxon>Chelicerata</taxon>
        <taxon>Arachnida</taxon>
        <taxon>Araneae</taxon>
        <taxon>Araneomorphae</taxon>
        <taxon>Entelegynae</taxon>
        <taxon>Araneoidea</taxon>
        <taxon>Araneidae</taxon>
        <taxon>Araneus</taxon>
    </lineage>
</organism>
<dbReference type="EMBL" id="BGPR01001887">
    <property type="protein sequence ID" value="GBM63745.1"/>
    <property type="molecule type" value="Genomic_DNA"/>
</dbReference>